<keyword evidence="1" id="KW-0472">Membrane</keyword>
<dbReference type="AlphaFoldDB" id="A0AAE3B7C5"/>
<evidence type="ECO:0000313" key="3">
    <source>
        <dbReference type="Proteomes" id="UP000732193"/>
    </source>
</evidence>
<feature type="transmembrane region" description="Helical" evidence="1">
    <location>
        <begin position="97"/>
        <end position="116"/>
    </location>
</feature>
<name>A0AAE3B7C5_9RHOB</name>
<dbReference type="EMBL" id="JAFBRM010000003">
    <property type="protein sequence ID" value="MBM1714944.1"/>
    <property type="molecule type" value="Genomic_DNA"/>
</dbReference>
<keyword evidence="3" id="KW-1185">Reference proteome</keyword>
<sequence>MILTALFVVFFVAGPLAFRGLTRGRVQQRSLGVGTAVCAGAGLALRYGFAELWGRNVVLTVLSIALIWFAWIGVLAYGARKLRQVDGGLRMRRWTGVIGAAGTTMPWFGLASANLLQG</sequence>
<proteinExistence type="predicted"/>
<reference evidence="2 3" key="1">
    <citation type="submission" date="2021-01" db="EMBL/GenBank/DDBJ databases">
        <title>Diatom-associated Roseobacters Show Island Model of Population Structure.</title>
        <authorList>
            <person name="Qu L."/>
            <person name="Feng X."/>
            <person name="Chen Y."/>
            <person name="Li L."/>
            <person name="Wang X."/>
            <person name="Hu Z."/>
            <person name="Wang H."/>
            <person name="Luo H."/>
        </authorList>
    </citation>
    <scope>NUCLEOTIDE SEQUENCE [LARGE SCALE GENOMIC DNA]</scope>
    <source>
        <strain evidence="2 3">TR60-84</strain>
    </source>
</reference>
<dbReference type="RefSeq" id="WP_203242851.1">
    <property type="nucleotide sequence ID" value="NZ_JAFBRH010000003.1"/>
</dbReference>
<dbReference type="Proteomes" id="UP000732193">
    <property type="component" value="Unassembled WGS sequence"/>
</dbReference>
<organism evidence="2 3">
    <name type="scientific">Sulfitobacter geojensis</name>
    <dbReference type="NCBI Taxonomy" id="1342299"/>
    <lineage>
        <taxon>Bacteria</taxon>
        <taxon>Pseudomonadati</taxon>
        <taxon>Pseudomonadota</taxon>
        <taxon>Alphaproteobacteria</taxon>
        <taxon>Rhodobacterales</taxon>
        <taxon>Roseobacteraceae</taxon>
        <taxon>Sulfitobacter</taxon>
    </lineage>
</organism>
<protein>
    <submittedName>
        <fullName evidence="2">Uncharacterized protein</fullName>
    </submittedName>
</protein>
<gene>
    <name evidence="2" type="ORF">JQV55_15340</name>
</gene>
<evidence type="ECO:0000313" key="2">
    <source>
        <dbReference type="EMBL" id="MBM1714944.1"/>
    </source>
</evidence>
<feature type="transmembrane region" description="Helical" evidence="1">
    <location>
        <begin position="56"/>
        <end position="77"/>
    </location>
</feature>
<evidence type="ECO:0000256" key="1">
    <source>
        <dbReference type="SAM" id="Phobius"/>
    </source>
</evidence>
<keyword evidence="1" id="KW-1133">Transmembrane helix</keyword>
<comment type="caution">
    <text evidence="2">The sequence shown here is derived from an EMBL/GenBank/DDBJ whole genome shotgun (WGS) entry which is preliminary data.</text>
</comment>
<keyword evidence="1" id="KW-0812">Transmembrane</keyword>
<feature type="transmembrane region" description="Helical" evidence="1">
    <location>
        <begin position="29"/>
        <end position="49"/>
    </location>
</feature>
<accession>A0AAE3B7C5</accession>